<dbReference type="EMBL" id="CVRI01000003">
    <property type="protein sequence ID" value="CRK87108.1"/>
    <property type="molecule type" value="Genomic_DNA"/>
</dbReference>
<protein>
    <submittedName>
        <fullName evidence="1">CLUMA_CG000901, isoform A</fullName>
    </submittedName>
</protein>
<organism evidence="1 2">
    <name type="scientific">Clunio marinus</name>
    <dbReference type="NCBI Taxonomy" id="568069"/>
    <lineage>
        <taxon>Eukaryota</taxon>
        <taxon>Metazoa</taxon>
        <taxon>Ecdysozoa</taxon>
        <taxon>Arthropoda</taxon>
        <taxon>Hexapoda</taxon>
        <taxon>Insecta</taxon>
        <taxon>Pterygota</taxon>
        <taxon>Neoptera</taxon>
        <taxon>Endopterygota</taxon>
        <taxon>Diptera</taxon>
        <taxon>Nematocera</taxon>
        <taxon>Chironomoidea</taxon>
        <taxon>Chironomidae</taxon>
        <taxon>Clunio</taxon>
    </lineage>
</organism>
<name>A0A1J1HI70_9DIPT</name>
<reference evidence="1 2" key="1">
    <citation type="submission" date="2015-04" db="EMBL/GenBank/DDBJ databases">
        <authorList>
            <person name="Syromyatnikov M.Y."/>
            <person name="Popov V.N."/>
        </authorList>
    </citation>
    <scope>NUCLEOTIDE SEQUENCE [LARGE SCALE GENOMIC DNA]</scope>
</reference>
<evidence type="ECO:0000313" key="2">
    <source>
        <dbReference type="Proteomes" id="UP000183832"/>
    </source>
</evidence>
<dbReference type="Proteomes" id="UP000183832">
    <property type="component" value="Unassembled WGS sequence"/>
</dbReference>
<dbReference type="AlphaFoldDB" id="A0A1J1HI70"/>
<evidence type="ECO:0000313" key="1">
    <source>
        <dbReference type="EMBL" id="CRK87108.1"/>
    </source>
</evidence>
<gene>
    <name evidence="1" type="ORF">CLUMA_CG000901</name>
</gene>
<keyword evidence="2" id="KW-1185">Reference proteome</keyword>
<sequence length="63" mass="7125">MFQRFNDNKCLKKIVGNSLTMLSSSKPQSNLFEISTECSRTSGKMKFENRTKIIKATAFTLSS</sequence>
<accession>A0A1J1HI70</accession>
<proteinExistence type="predicted"/>